<dbReference type="InterPro" id="IPR038740">
    <property type="entry name" value="BioF2-like_GNAT_dom"/>
</dbReference>
<dbReference type="InterPro" id="IPR016181">
    <property type="entry name" value="Acyl_CoA_acyltransferase"/>
</dbReference>
<keyword evidence="3" id="KW-0133">Cell shape</keyword>
<dbReference type="InterPro" id="IPR000182">
    <property type="entry name" value="GNAT_dom"/>
</dbReference>
<dbReference type="GO" id="GO:0016747">
    <property type="term" value="F:acyltransferase activity, transferring groups other than amino-acyl groups"/>
    <property type="evidence" value="ECO:0007669"/>
    <property type="project" value="InterPro"/>
</dbReference>
<keyword evidence="5" id="KW-0012">Acyltransferase</keyword>
<dbReference type="Proteomes" id="UP000178606">
    <property type="component" value="Unassembled WGS sequence"/>
</dbReference>
<dbReference type="PANTHER" id="PTHR36174:SF1">
    <property type="entry name" value="LIPID II:GLYCINE GLYCYLTRANSFERASE"/>
    <property type="match status" value="1"/>
</dbReference>
<proteinExistence type="inferred from homology"/>
<protein>
    <recommendedName>
        <fullName evidence="7">N-acetyltransferase domain-containing protein</fullName>
    </recommendedName>
</protein>
<evidence type="ECO:0000256" key="4">
    <source>
        <dbReference type="ARBA" id="ARBA00022984"/>
    </source>
</evidence>
<dbReference type="PANTHER" id="PTHR36174">
    <property type="entry name" value="LIPID II:GLYCINE GLYCYLTRANSFERASE"/>
    <property type="match status" value="1"/>
</dbReference>
<evidence type="ECO:0000256" key="2">
    <source>
        <dbReference type="ARBA" id="ARBA00022679"/>
    </source>
</evidence>
<dbReference type="GO" id="GO:0016755">
    <property type="term" value="F:aminoacyltransferase activity"/>
    <property type="evidence" value="ECO:0007669"/>
    <property type="project" value="InterPro"/>
</dbReference>
<sequence>MAICPSVDATVASAQEAVYQVHISREAEHPDWDAFLERTPGGHHTQTSAWAQVKAHLGWEAARVVVTRGGHVVAGAQMQTRPLPLVGAVGYVSKGPVCAAEDPDLAGFVLRELHRLARTCEVRYLVVQPPNDGHALACRLPGWGFWPSAIPVAQPTATLLLDLDRDLDDILAGMHASTRYNIRLGLRRGIVVRQGTERDLPVFCRILETTGQRQGFAPEGEAYLSEMHRILAPRGWLRLFIAEYQGEPVSAGLVICFGDTVFYKRGAWSGLHGKHRPNEALQWEILRWAKAQGYRTYDFEGIEPACARAVMRGEPIPESLSHTVTSFKLGFGGEGAFFPDAYDYVYNPFLRWMRRSVFHRIEGSTVAHRMLNRIRTSAKGV</sequence>
<accession>A0A1F6CSN0</accession>
<evidence type="ECO:0000259" key="7">
    <source>
        <dbReference type="PROSITE" id="PS51186"/>
    </source>
</evidence>
<dbReference type="GO" id="GO:0008360">
    <property type="term" value="P:regulation of cell shape"/>
    <property type="evidence" value="ECO:0007669"/>
    <property type="project" value="UniProtKB-KW"/>
</dbReference>
<evidence type="ECO:0000313" key="9">
    <source>
        <dbReference type="Proteomes" id="UP000178606"/>
    </source>
</evidence>
<dbReference type="AlphaFoldDB" id="A0A1F6CSN0"/>
<name>A0A1F6CSN0_HANXR</name>
<dbReference type="GO" id="GO:0009252">
    <property type="term" value="P:peptidoglycan biosynthetic process"/>
    <property type="evidence" value="ECO:0007669"/>
    <property type="project" value="UniProtKB-KW"/>
</dbReference>
<feature type="domain" description="N-acetyltransferase" evidence="7">
    <location>
        <begin position="190"/>
        <end position="351"/>
    </location>
</feature>
<dbReference type="Gene3D" id="3.40.630.30">
    <property type="match status" value="2"/>
</dbReference>
<evidence type="ECO:0000256" key="6">
    <source>
        <dbReference type="ARBA" id="ARBA00023316"/>
    </source>
</evidence>
<keyword evidence="6" id="KW-0961">Cell wall biogenesis/degradation</keyword>
<reference evidence="8 9" key="1">
    <citation type="journal article" date="2016" name="Nat. Commun.">
        <title>Thousands of microbial genomes shed light on interconnected biogeochemical processes in an aquifer system.</title>
        <authorList>
            <person name="Anantharaman K."/>
            <person name="Brown C.T."/>
            <person name="Hug L.A."/>
            <person name="Sharon I."/>
            <person name="Castelle C.J."/>
            <person name="Probst A.J."/>
            <person name="Thomas B.C."/>
            <person name="Singh A."/>
            <person name="Wilkins M.J."/>
            <person name="Karaoz U."/>
            <person name="Brodie E.L."/>
            <person name="Williams K.H."/>
            <person name="Hubbard S.S."/>
            <person name="Banfield J.F."/>
        </authorList>
    </citation>
    <scope>NUCLEOTIDE SEQUENCE [LARGE SCALE GENOMIC DNA]</scope>
    <source>
        <strain evidence="9">RIFCSPLOWO2_12_FULL_64_10</strain>
    </source>
</reference>
<keyword evidence="4" id="KW-0573">Peptidoglycan synthesis</keyword>
<organism evidence="8 9">
    <name type="scientific">Handelsmanbacteria sp. (strain RIFCSPLOWO2_12_FULL_64_10)</name>
    <dbReference type="NCBI Taxonomy" id="1817868"/>
    <lineage>
        <taxon>Bacteria</taxon>
        <taxon>Candidatus Handelsmaniibacteriota</taxon>
    </lineage>
</organism>
<evidence type="ECO:0000256" key="3">
    <source>
        <dbReference type="ARBA" id="ARBA00022960"/>
    </source>
</evidence>
<gene>
    <name evidence="8" type="ORF">A3F84_17965</name>
</gene>
<comment type="similarity">
    <text evidence="1">Belongs to the FemABX family.</text>
</comment>
<evidence type="ECO:0000313" key="8">
    <source>
        <dbReference type="EMBL" id="OGG52154.1"/>
    </source>
</evidence>
<dbReference type="Pfam" id="PF13480">
    <property type="entry name" value="Acetyltransf_6"/>
    <property type="match status" value="1"/>
</dbReference>
<evidence type="ECO:0000256" key="1">
    <source>
        <dbReference type="ARBA" id="ARBA00009943"/>
    </source>
</evidence>
<evidence type="ECO:0000256" key="5">
    <source>
        <dbReference type="ARBA" id="ARBA00023315"/>
    </source>
</evidence>
<dbReference type="InterPro" id="IPR050644">
    <property type="entry name" value="PG_Glycine_Bridge_Synth"/>
</dbReference>
<dbReference type="PROSITE" id="PS51186">
    <property type="entry name" value="GNAT"/>
    <property type="match status" value="1"/>
</dbReference>
<dbReference type="PROSITE" id="PS51191">
    <property type="entry name" value="FEMABX"/>
    <property type="match status" value="1"/>
</dbReference>
<dbReference type="SUPFAM" id="SSF55729">
    <property type="entry name" value="Acyl-CoA N-acyltransferases (Nat)"/>
    <property type="match status" value="2"/>
</dbReference>
<dbReference type="InterPro" id="IPR003447">
    <property type="entry name" value="FEMABX"/>
</dbReference>
<dbReference type="GO" id="GO:0071555">
    <property type="term" value="P:cell wall organization"/>
    <property type="evidence" value="ECO:0007669"/>
    <property type="project" value="UniProtKB-KW"/>
</dbReference>
<comment type="caution">
    <text evidence="8">The sequence shown here is derived from an EMBL/GenBank/DDBJ whole genome shotgun (WGS) entry which is preliminary data.</text>
</comment>
<dbReference type="EMBL" id="MFKF01000155">
    <property type="protein sequence ID" value="OGG52154.1"/>
    <property type="molecule type" value="Genomic_DNA"/>
</dbReference>
<dbReference type="Pfam" id="PF02388">
    <property type="entry name" value="FemAB"/>
    <property type="match status" value="1"/>
</dbReference>
<keyword evidence="2" id="KW-0808">Transferase</keyword>